<protein>
    <submittedName>
        <fullName evidence="1">Uncharacterized protein</fullName>
    </submittedName>
</protein>
<dbReference type="EMBL" id="JAEEGA010000023">
    <property type="protein sequence ID" value="MBP1044156.1"/>
    <property type="molecule type" value="Genomic_DNA"/>
</dbReference>
<reference evidence="1" key="1">
    <citation type="submission" date="2020-12" db="EMBL/GenBank/DDBJ databases">
        <title>Vagococcus allomyrinae sp. nov. and Enterococcus lavae sp. nov., isolated from the larvae of Allomyrina dichotoma.</title>
        <authorList>
            <person name="Lee S.D."/>
        </authorList>
    </citation>
    <scope>NUCLEOTIDE SEQUENCE</scope>
    <source>
        <strain evidence="1">BWB3-3</strain>
    </source>
</reference>
<accession>A0A940SY79</accession>
<dbReference type="AlphaFoldDB" id="A0A940SY79"/>
<evidence type="ECO:0000313" key="2">
    <source>
        <dbReference type="Proteomes" id="UP000674938"/>
    </source>
</evidence>
<gene>
    <name evidence="1" type="ORF">I6N95_24400</name>
</gene>
<organism evidence="1 2">
    <name type="scientific">Vagococcus allomyrinae</name>
    <dbReference type="NCBI Taxonomy" id="2794353"/>
    <lineage>
        <taxon>Bacteria</taxon>
        <taxon>Bacillati</taxon>
        <taxon>Bacillota</taxon>
        <taxon>Bacilli</taxon>
        <taxon>Lactobacillales</taxon>
        <taxon>Enterococcaceae</taxon>
        <taxon>Vagococcus</taxon>
    </lineage>
</organism>
<dbReference type="Proteomes" id="UP000674938">
    <property type="component" value="Unassembled WGS sequence"/>
</dbReference>
<comment type="caution">
    <text evidence="1">The sequence shown here is derived from an EMBL/GenBank/DDBJ whole genome shotgun (WGS) entry which is preliminary data.</text>
</comment>
<evidence type="ECO:0000313" key="1">
    <source>
        <dbReference type="EMBL" id="MBP1044156.1"/>
    </source>
</evidence>
<proteinExistence type="predicted"/>
<dbReference type="RefSeq" id="WP_209532395.1">
    <property type="nucleotide sequence ID" value="NZ_JAEEGA010000023.1"/>
</dbReference>
<keyword evidence="2" id="KW-1185">Reference proteome</keyword>
<name>A0A940SY79_9ENTE</name>
<sequence>MKRPDLKERIYQQYQVLKNEVAVDIRKADAKAKGKSLNIRVRTPRATRKTIKWQSKGY</sequence>